<organism evidence="5 6">
    <name type="scientific">Agreia bicolorata</name>
    <dbReference type="NCBI Taxonomy" id="110935"/>
    <lineage>
        <taxon>Bacteria</taxon>
        <taxon>Bacillati</taxon>
        <taxon>Actinomycetota</taxon>
        <taxon>Actinomycetes</taxon>
        <taxon>Micrococcales</taxon>
        <taxon>Microbacteriaceae</taxon>
        <taxon>Agreia</taxon>
    </lineage>
</organism>
<evidence type="ECO:0000256" key="3">
    <source>
        <dbReference type="ARBA" id="ARBA00040298"/>
    </source>
</evidence>
<sequence>MSEVDAVVVGAGPNGLAAAVTLARAGLSVRVYEKNSTIGGGARTKELTLPGFLHDVCSAVHPMALASGFFQRFGLQNRIELALPEVSYGHPLDGGRAGIAYHDLARTVGALGRDGAAFHSLMAPLVERADQVARLAGSNLLMAPRQPVTAALFGLRLLEQGLPTWNARFQGDAAPAMLAGIAAHAIRPMPSLATAAVALSLGSYAHGRGWPVPVGGSQAIVDAMAADLVAHGGQIETDAGIRSLDQLPSSTAVLFDTTPRALADIAGRRLPTVYTNALRKFSYGNGVAKVDFALSGPVPWTNVELHKAGTVHVGGTRAEIAASEAEVASGRHTSNPYVLVAQPSSFDPSRAPEGKHVLWAYTHVPKDSSIDQTEAIITQIERFAPGFRDLILASASMTARDMENYNPNYIGGDIAAGAATLTQLVRRPVLSLDPWRTPASGIYLCSSSTPPGPGVHGLAGWYAAKSALKHSFGIRSTPSLAP</sequence>
<evidence type="ECO:0000256" key="1">
    <source>
        <dbReference type="ARBA" id="ARBA00037217"/>
    </source>
</evidence>
<dbReference type="SUPFAM" id="SSF51905">
    <property type="entry name" value="FAD/NAD(P)-binding domain"/>
    <property type="match status" value="1"/>
</dbReference>
<accession>A0A1T4WXH5</accession>
<dbReference type="PRINTS" id="PR00419">
    <property type="entry name" value="ADXRDTASE"/>
</dbReference>
<dbReference type="Proteomes" id="UP000189735">
    <property type="component" value="Unassembled WGS sequence"/>
</dbReference>
<feature type="domain" description="Amine oxidase" evidence="4">
    <location>
        <begin position="15"/>
        <end position="363"/>
    </location>
</feature>
<dbReference type="RefSeq" id="WP_078713170.1">
    <property type="nucleotide sequence ID" value="NZ_FUYG01000001.1"/>
</dbReference>
<dbReference type="Gene3D" id="3.90.660.50">
    <property type="match status" value="1"/>
</dbReference>
<comment type="function">
    <text evidence="1">Probable oxidoreductase that may play a role as regulator of mitochondrial function.</text>
</comment>
<reference evidence="6" key="1">
    <citation type="submission" date="2017-02" db="EMBL/GenBank/DDBJ databases">
        <authorList>
            <person name="Varghese N."/>
            <person name="Submissions S."/>
        </authorList>
    </citation>
    <scope>NUCLEOTIDE SEQUENCE [LARGE SCALE GENOMIC DNA]</scope>
    <source>
        <strain evidence="6">VKM Ac-2052</strain>
    </source>
</reference>
<dbReference type="PANTHER" id="PTHR10668:SF105">
    <property type="entry name" value="DEHYDROGENASE-RELATED"/>
    <property type="match status" value="1"/>
</dbReference>
<dbReference type="PANTHER" id="PTHR10668">
    <property type="entry name" value="PHYTOENE DEHYDROGENASE"/>
    <property type="match status" value="1"/>
</dbReference>
<name>A0A1T4WXH5_9MICO</name>
<evidence type="ECO:0000313" key="5">
    <source>
        <dbReference type="EMBL" id="SKA81919.1"/>
    </source>
</evidence>
<dbReference type="EMBL" id="FUYG01000001">
    <property type="protein sequence ID" value="SKA81919.1"/>
    <property type="molecule type" value="Genomic_DNA"/>
</dbReference>
<evidence type="ECO:0000259" key="4">
    <source>
        <dbReference type="Pfam" id="PF01593"/>
    </source>
</evidence>
<dbReference type="InterPro" id="IPR002937">
    <property type="entry name" value="Amino_oxidase"/>
</dbReference>
<protein>
    <recommendedName>
        <fullName evidence="3">Pyridine nucleotide-disulfide oxidoreductase domain-containing protein 2</fullName>
    </recommendedName>
</protein>
<gene>
    <name evidence="5" type="ORF">SAMN06295879_0406</name>
</gene>
<evidence type="ECO:0000256" key="2">
    <source>
        <dbReference type="ARBA" id="ARBA00038825"/>
    </source>
</evidence>
<comment type="subunit">
    <text evidence="2">Interacts with COX5B; this interaction may contribute to localize PYROXD2 to the inner face of the inner mitochondrial membrane.</text>
</comment>
<dbReference type="InterPro" id="IPR036188">
    <property type="entry name" value="FAD/NAD-bd_sf"/>
</dbReference>
<dbReference type="GO" id="GO:0016491">
    <property type="term" value="F:oxidoreductase activity"/>
    <property type="evidence" value="ECO:0007669"/>
    <property type="project" value="InterPro"/>
</dbReference>
<proteinExistence type="predicted"/>
<dbReference type="AlphaFoldDB" id="A0A1T4WXH5"/>
<evidence type="ECO:0000313" key="6">
    <source>
        <dbReference type="Proteomes" id="UP000189735"/>
    </source>
</evidence>
<dbReference type="Pfam" id="PF01593">
    <property type="entry name" value="Amino_oxidase"/>
    <property type="match status" value="1"/>
</dbReference>
<dbReference type="Gene3D" id="3.50.50.60">
    <property type="entry name" value="FAD/NAD(P)-binding domain"/>
    <property type="match status" value="1"/>
</dbReference>